<dbReference type="EMBL" id="AHJG01000042">
    <property type="protein sequence ID" value="EPA06514.1"/>
    <property type="molecule type" value="Genomic_DNA"/>
</dbReference>
<dbReference type="Pfam" id="PF01935">
    <property type="entry name" value="DUF87"/>
    <property type="match status" value="1"/>
</dbReference>
<sequence>MSNQNTNKKLFDDSVKDGVLLLVEPDSTHRCKCTLWFDFTMQSVRKIAQGDLIAIQNFNTTKNSIYYSIYRLTEVYPRHFALGRDDLKAYPGNLEESAKSIFPDFTEQENESTEDLTKIYCEAFPINLQFLDDGSIDSSKLSEDESLPITGSEVKLISDGLSEIIYNSGIDKEADTTVTIGKLIKNDNVNIFVNSEDFIKVHFGIFGYTGAGKSNLVSTLISSVLTQARTNNKFVLFDIMDEYTGLLIDQLLNPNINGMLVSLGQRYLPQSVIDYITAPQRNEELLIAATNDLLAGMLFPKKLKPFKEQYRPFVNQLLIQNKIKVIDLTFNRTVEEYSQEFWETIFDEYVTGPTEVDLRVILNRIFRETRPNEALTPTIARELRQEVEQAKRPSNVGRDKTINDRLTSIQQLLDMDIINPSLNPLPQEVAYNVNQLITELNSDEGKALIILTSDDPNNMREHAKKIGQSIYNQRSRRATTTPIVSFIFDEADEFIPQKPEGSKKHSRDIVETLSRRGRKFGLGVGISTQRITYLDTNIMGQPHTYLISQLPREHDRNTVGQSFGLTDDDLKQTLRYKKGDWMLISHDATGLEGQPIPIHANNTEDRIIEFLQSINQNNN</sequence>
<dbReference type="Proteomes" id="UP000014065">
    <property type="component" value="Unassembled WGS sequence"/>
</dbReference>
<evidence type="ECO:0000256" key="3">
    <source>
        <dbReference type="ARBA" id="ARBA00048954"/>
    </source>
</evidence>
<reference evidence="6 7" key="1">
    <citation type="journal article" date="2012" name="J. Bacteriol.">
        <title>Genome Sequence of "Candidatus Nitrosoarchaeum limnia" BG20, a Low-Salinity Ammonia-Oxidizing Archaeon from the San Francisco Bay Estuary.</title>
        <authorList>
            <person name="Mosier A.C."/>
            <person name="Allen E.E."/>
            <person name="Kim M."/>
            <person name="Ferriera S."/>
            <person name="Francis C.A."/>
        </authorList>
    </citation>
    <scope>NUCLEOTIDE SEQUENCE [LARGE SCALE GENOMIC DNA]</scope>
    <source>
        <strain evidence="6 7">BG20</strain>
    </source>
</reference>
<dbReference type="AlphaFoldDB" id="S2EWB4"/>
<dbReference type="PATRIC" id="fig|859192.6.peg.338"/>
<dbReference type="SUPFAM" id="SSF52540">
    <property type="entry name" value="P-loop containing nucleoside triphosphate hydrolases"/>
    <property type="match status" value="1"/>
</dbReference>
<dbReference type="RefSeq" id="WP_010190013.1">
    <property type="nucleotide sequence ID" value="NZ_AHJG01000042.1"/>
</dbReference>
<gene>
    <name evidence="6" type="ORF">BG20_I1694</name>
</gene>
<evidence type="ECO:0000256" key="1">
    <source>
        <dbReference type="ARBA" id="ARBA00007816"/>
    </source>
</evidence>
<evidence type="ECO:0000313" key="6">
    <source>
        <dbReference type="EMBL" id="EPA06514.1"/>
    </source>
</evidence>
<feature type="domain" description="Helicase HerA central" evidence="5">
    <location>
        <begin position="179"/>
        <end position="414"/>
    </location>
</feature>
<comment type="catalytic activity">
    <reaction evidence="2">
        <text>Couples ATP hydrolysis with the unwinding of duplex DNA by translocating in the 3'-5' direction.</text>
        <dbReference type="EC" id="5.6.2.4"/>
    </reaction>
</comment>
<comment type="catalytic activity">
    <reaction evidence="3">
        <text>ATP + H2O = ADP + phosphate + H(+)</text>
        <dbReference type="Rhea" id="RHEA:13065"/>
        <dbReference type="ChEBI" id="CHEBI:15377"/>
        <dbReference type="ChEBI" id="CHEBI:15378"/>
        <dbReference type="ChEBI" id="CHEBI:30616"/>
        <dbReference type="ChEBI" id="CHEBI:43474"/>
        <dbReference type="ChEBI" id="CHEBI:456216"/>
        <dbReference type="EC" id="5.6.2.3"/>
    </reaction>
</comment>
<evidence type="ECO:0000256" key="2">
    <source>
        <dbReference type="ARBA" id="ARBA00034617"/>
    </source>
</evidence>
<dbReference type="InterPro" id="IPR008571">
    <property type="entry name" value="HerA-like"/>
</dbReference>
<comment type="caution">
    <text evidence="6">The sequence shown here is derived from an EMBL/GenBank/DDBJ whole genome shotgun (WGS) entry which is preliminary data.</text>
</comment>
<evidence type="ECO:0000313" key="7">
    <source>
        <dbReference type="Proteomes" id="UP000014065"/>
    </source>
</evidence>
<protein>
    <recommendedName>
        <fullName evidence="5">Helicase HerA central domain-containing protein</fullName>
    </recommendedName>
</protein>
<name>S2EWB4_9ARCH</name>
<comment type="catalytic activity">
    <reaction evidence="4">
        <text>ATP + H2O = ADP + phosphate + H(+)</text>
        <dbReference type="Rhea" id="RHEA:13065"/>
        <dbReference type="ChEBI" id="CHEBI:15377"/>
        <dbReference type="ChEBI" id="CHEBI:15378"/>
        <dbReference type="ChEBI" id="CHEBI:30616"/>
        <dbReference type="ChEBI" id="CHEBI:43474"/>
        <dbReference type="ChEBI" id="CHEBI:456216"/>
        <dbReference type="EC" id="5.6.2.4"/>
    </reaction>
</comment>
<dbReference type="OrthoDB" id="107033at2157"/>
<proteinExistence type="inferred from homology"/>
<evidence type="ECO:0000259" key="5">
    <source>
        <dbReference type="Pfam" id="PF01935"/>
    </source>
</evidence>
<organism evidence="6 7">
    <name type="scientific">Candidatus Nitrosarchaeum limnium BG20</name>
    <dbReference type="NCBI Taxonomy" id="859192"/>
    <lineage>
        <taxon>Archaea</taxon>
        <taxon>Nitrososphaerota</taxon>
        <taxon>Nitrososphaeria</taxon>
        <taxon>Nitrosopumilales</taxon>
        <taxon>Nitrosopumilaceae</taxon>
        <taxon>Nitrosarchaeum</taxon>
    </lineage>
</organism>
<evidence type="ECO:0000256" key="4">
    <source>
        <dbReference type="ARBA" id="ARBA00048988"/>
    </source>
</evidence>
<dbReference type="PANTHER" id="PTHR42957:SF2">
    <property type="entry name" value="HELICASE HERA CENTRAL DOMAIN-CONTAINING PROTEIN"/>
    <property type="match status" value="1"/>
</dbReference>
<dbReference type="Gene3D" id="3.40.50.300">
    <property type="entry name" value="P-loop containing nucleotide triphosphate hydrolases"/>
    <property type="match status" value="2"/>
</dbReference>
<dbReference type="PANTHER" id="PTHR42957">
    <property type="entry name" value="HELICASE MJ1565-RELATED"/>
    <property type="match status" value="1"/>
</dbReference>
<dbReference type="InterPro" id="IPR002789">
    <property type="entry name" value="HerA_central"/>
</dbReference>
<comment type="similarity">
    <text evidence="1">Belongs to the HerA family.</text>
</comment>
<dbReference type="GO" id="GO:0043138">
    <property type="term" value="F:3'-5' DNA helicase activity"/>
    <property type="evidence" value="ECO:0007669"/>
    <property type="project" value="UniProtKB-EC"/>
</dbReference>
<dbReference type="InterPro" id="IPR027417">
    <property type="entry name" value="P-loop_NTPase"/>
</dbReference>
<accession>S2EWB4</accession>
<dbReference type="GO" id="GO:0043139">
    <property type="term" value="F:5'-3' DNA helicase activity"/>
    <property type="evidence" value="ECO:0007669"/>
    <property type="project" value="UniProtKB-EC"/>
</dbReference>
<keyword evidence="7" id="KW-1185">Reference proteome</keyword>